<evidence type="ECO:0000256" key="4">
    <source>
        <dbReference type="ARBA" id="ARBA00022840"/>
    </source>
</evidence>
<comment type="similarity">
    <text evidence="1">Belongs to the ABC transporter superfamily.</text>
</comment>
<evidence type="ECO:0000313" key="6">
    <source>
        <dbReference type="EMBL" id="MFC7319410.1"/>
    </source>
</evidence>
<evidence type="ECO:0000256" key="1">
    <source>
        <dbReference type="ARBA" id="ARBA00005417"/>
    </source>
</evidence>
<evidence type="ECO:0000256" key="2">
    <source>
        <dbReference type="ARBA" id="ARBA00022448"/>
    </source>
</evidence>
<dbReference type="InterPro" id="IPR003593">
    <property type="entry name" value="AAA+_ATPase"/>
</dbReference>
<organism evidence="6 7">
    <name type="scientific">Halobacillus campisalis</name>
    <dbReference type="NCBI Taxonomy" id="435909"/>
    <lineage>
        <taxon>Bacteria</taxon>
        <taxon>Bacillati</taxon>
        <taxon>Bacillota</taxon>
        <taxon>Bacilli</taxon>
        <taxon>Bacillales</taxon>
        <taxon>Bacillaceae</taxon>
        <taxon>Halobacillus</taxon>
    </lineage>
</organism>
<dbReference type="PROSITE" id="PS00211">
    <property type="entry name" value="ABC_TRANSPORTER_1"/>
    <property type="match status" value="1"/>
</dbReference>
<dbReference type="RefSeq" id="WP_289216161.1">
    <property type="nucleotide sequence ID" value="NZ_JAPVRC010000005.1"/>
</dbReference>
<dbReference type="InterPro" id="IPR027417">
    <property type="entry name" value="P-loop_NTPase"/>
</dbReference>
<keyword evidence="7" id="KW-1185">Reference proteome</keyword>
<proteinExistence type="inferred from homology"/>
<dbReference type="Gene3D" id="3.40.50.300">
    <property type="entry name" value="P-loop containing nucleotide triphosphate hydrolases"/>
    <property type="match status" value="1"/>
</dbReference>
<evidence type="ECO:0000313" key="7">
    <source>
        <dbReference type="Proteomes" id="UP001596494"/>
    </source>
</evidence>
<evidence type="ECO:0000256" key="3">
    <source>
        <dbReference type="ARBA" id="ARBA00022741"/>
    </source>
</evidence>
<comment type="caution">
    <text evidence="6">The sequence shown here is derived from an EMBL/GenBank/DDBJ whole genome shotgun (WGS) entry which is preliminary data.</text>
</comment>
<dbReference type="PANTHER" id="PTHR43335:SF4">
    <property type="entry name" value="ABC TRANSPORTER, ATP-BINDING PROTEIN"/>
    <property type="match status" value="1"/>
</dbReference>
<accession>A0ABW2JY52</accession>
<keyword evidence="2" id="KW-0813">Transport</keyword>
<reference evidence="7" key="1">
    <citation type="journal article" date="2019" name="Int. J. Syst. Evol. Microbiol.">
        <title>The Global Catalogue of Microorganisms (GCM) 10K type strain sequencing project: providing services to taxonomists for standard genome sequencing and annotation.</title>
        <authorList>
            <consortium name="The Broad Institute Genomics Platform"/>
            <consortium name="The Broad Institute Genome Sequencing Center for Infectious Disease"/>
            <person name="Wu L."/>
            <person name="Ma J."/>
        </authorList>
    </citation>
    <scope>NUCLEOTIDE SEQUENCE [LARGE SCALE GENOMIC DNA]</scope>
    <source>
        <strain evidence="7">CCUG 73951</strain>
    </source>
</reference>
<dbReference type="PROSITE" id="PS50893">
    <property type="entry name" value="ABC_TRANSPORTER_2"/>
    <property type="match status" value="1"/>
</dbReference>
<dbReference type="Pfam" id="PF13732">
    <property type="entry name" value="DrrA1-3_C"/>
    <property type="match status" value="1"/>
</dbReference>
<protein>
    <submittedName>
        <fullName evidence="6">ATP-binding cassette domain-containing protein</fullName>
    </submittedName>
</protein>
<evidence type="ECO:0000259" key="5">
    <source>
        <dbReference type="PROSITE" id="PS50893"/>
    </source>
</evidence>
<dbReference type="SUPFAM" id="SSF52540">
    <property type="entry name" value="P-loop containing nucleoside triphosphate hydrolases"/>
    <property type="match status" value="1"/>
</dbReference>
<keyword evidence="4 6" id="KW-0067">ATP-binding</keyword>
<dbReference type="Proteomes" id="UP001596494">
    <property type="component" value="Unassembled WGS sequence"/>
</dbReference>
<dbReference type="InterPro" id="IPR017871">
    <property type="entry name" value="ABC_transporter-like_CS"/>
</dbReference>
<dbReference type="EMBL" id="JBHTBY010000001">
    <property type="protein sequence ID" value="MFC7319410.1"/>
    <property type="molecule type" value="Genomic_DNA"/>
</dbReference>
<dbReference type="PANTHER" id="PTHR43335">
    <property type="entry name" value="ABC TRANSPORTER, ATP-BINDING PROTEIN"/>
    <property type="match status" value="1"/>
</dbReference>
<name>A0ABW2JY52_9BACI</name>
<dbReference type="Pfam" id="PF00005">
    <property type="entry name" value="ABC_tran"/>
    <property type="match status" value="1"/>
</dbReference>
<dbReference type="InterPro" id="IPR003439">
    <property type="entry name" value="ABC_transporter-like_ATP-bd"/>
</dbReference>
<feature type="domain" description="ABC transporter" evidence="5">
    <location>
        <begin position="6"/>
        <end position="233"/>
    </location>
</feature>
<gene>
    <name evidence="6" type="ORF">ACFQMN_00755</name>
</gene>
<dbReference type="GO" id="GO:0005524">
    <property type="term" value="F:ATP binding"/>
    <property type="evidence" value="ECO:0007669"/>
    <property type="project" value="UniProtKB-KW"/>
</dbReference>
<keyword evidence="3" id="KW-0547">Nucleotide-binding</keyword>
<dbReference type="CDD" id="cd03268">
    <property type="entry name" value="ABC_BcrA_bacitracin_resist"/>
    <property type="match status" value="1"/>
</dbReference>
<dbReference type="SMART" id="SM00382">
    <property type="entry name" value="AAA"/>
    <property type="match status" value="1"/>
</dbReference>
<dbReference type="InterPro" id="IPR025302">
    <property type="entry name" value="DrrA1/2-like_C"/>
</dbReference>
<sequence length="311" mass="34564">MTETIIQTDGLVKSFKGTNVVDRVDLTIRKGEIYGFLGPNGAGKTTTIRMLLGLMKPSAGTISIFGKSLTSSKIEILRKVGSLVESPSYYDHLNGRENLEALRKVLQVPKSRIDEVLAIVRLTKDAHRPVKEYSLGMKQRLGIASSLLGEPELLILDEPTNGLDPSGIQEIRELIKSLPEECGITIMISSHLLSEIEQMATQVGIISKGRLIYQDSIEKLQSKAQHRIRLRVGNGEIAKKKLLPHGHVAEAEEEYIYVEVHHDDEIASVVSTLVKEKIPVYRIEEQRQSLEDIFLDLTKDEEGSYASHSAS</sequence>